<keyword evidence="1" id="KW-0472">Membrane</keyword>
<dbReference type="AlphaFoldDB" id="A0A9X1H8Q6"/>
<dbReference type="EMBL" id="JAINUY010000002">
    <property type="protein sequence ID" value="MBZ4034481.1"/>
    <property type="molecule type" value="Genomic_DNA"/>
</dbReference>
<sequence>MLFYKKYGLYFFGLFVVAFVVSMFYNAMISLSLFGFVLSIFSTVALVLLDKINTNGIEVFGKIVSYKSDEHGHKTPVIEFTTSEGKNFIGQPFIHASSDLDKFRSYNNKINTKIKILYNAESPEIFIIKGKSYYFLFIILFLVGIAFTTYSIITLLGYSIVF</sequence>
<evidence type="ECO:0000256" key="1">
    <source>
        <dbReference type="SAM" id="Phobius"/>
    </source>
</evidence>
<keyword evidence="1" id="KW-1133">Transmembrane helix</keyword>
<dbReference type="Proteomes" id="UP001139366">
    <property type="component" value="Unassembled WGS sequence"/>
</dbReference>
<accession>A0A9X1H8Q6</accession>
<organism evidence="2 3">
    <name type="scientific">Flavobacterium potami</name>
    <dbReference type="NCBI Taxonomy" id="2872310"/>
    <lineage>
        <taxon>Bacteria</taxon>
        <taxon>Pseudomonadati</taxon>
        <taxon>Bacteroidota</taxon>
        <taxon>Flavobacteriia</taxon>
        <taxon>Flavobacteriales</taxon>
        <taxon>Flavobacteriaceae</taxon>
        <taxon>Flavobacterium</taxon>
    </lineage>
</organism>
<comment type="caution">
    <text evidence="2">The sequence shown here is derived from an EMBL/GenBank/DDBJ whole genome shotgun (WGS) entry which is preliminary data.</text>
</comment>
<keyword evidence="3" id="KW-1185">Reference proteome</keyword>
<reference evidence="2 3" key="1">
    <citation type="journal article" date="2023" name="Antonie Van Leeuwenhoek">
        <title>Flavobacterium potami sp. nov., a multi-metal resistance genes harbouring bacterium isolated from shallow river silt.</title>
        <authorList>
            <person name="Li S."/>
            <person name="Mao S."/>
            <person name="Mu W."/>
            <person name="Guo B."/>
            <person name="Li C."/>
            <person name="Zhu Q."/>
            <person name="Hou X."/>
            <person name="Zhao Y."/>
            <person name="Wei S."/>
            <person name="Liu H."/>
            <person name="Liu A."/>
        </authorList>
    </citation>
    <scope>NUCLEOTIDE SEQUENCE [LARGE SCALE GENOMIC DNA]</scope>
    <source>
        <strain evidence="2 3">17A</strain>
    </source>
</reference>
<protein>
    <submittedName>
        <fullName evidence="2">DUF3592 domain-containing protein</fullName>
    </submittedName>
</protein>
<evidence type="ECO:0000313" key="2">
    <source>
        <dbReference type="EMBL" id="MBZ4034481.1"/>
    </source>
</evidence>
<name>A0A9X1H8Q6_9FLAO</name>
<evidence type="ECO:0000313" key="3">
    <source>
        <dbReference type="Proteomes" id="UP001139366"/>
    </source>
</evidence>
<feature type="transmembrane region" description="Helical" evidence="1">
    <location>
        <begin position="7"/>
        <end position="25"/>
    </location>
</feature>
<gene>
    <name evidence="2" type="ORF">K6T82_06870</name>
</gene>
<proteinExistence type="predicted"/>
<feature type="transmembrane region" description="Helical" evidence="1">
    <location>
        <begin position="31"/>
        <end position="49"/>
    </location>
</feature>
<feature type="transmembrane region" description="Helical" evidence="1">
    <location>
        <begin position="133"/>
        <end position="161"/>
    </location>
</feature>
<keyword evidence="1" id="KW-0812">Transmembrane</keyword>